<name>A0ABT8XCH0_9HYPH</name>
<dbReference type="RefSeq" id="WP_244761350.1">
    <property type="nucleotide sequence ID" value="NZ_JALJCJ010000003.1"/>
</dbReference>
<dbReference type="SUPFAM" id="SSF103481">
    <property type="entry name" value="Multidrug resistance efflux transporter EmrE"/>
    <property type="match status" value="1"/>
</dbReference>
<feature type="transmembrane region" description="Helical" evidence="6">
    <location>
        <begin position="55"/>
        <end position="73"/>
    </location>
</feature>
<dbReference type="InterPro" id="IPR000620">
    <property type="entry name" value="EamA_dom"/>
</dbReference>
<feature type="transmembrane region" description="Helical" evidence="6">
    <location>
        <begin position="110"/>
        <end position="127"/>
    </location>
</feature>
<feature type="transmembrane region" description="Helical" evidence="6">
    <location>
        <begin position="21"/>
        <end position="49"/>
    </location>
</feature>
<gene>
    <name evidence="8" type="ORF">GB928_009555</name>
</gene>
<dbReference type="PANTHER" id="PTHR42920:SF24">
    <property type="entry name" value="AROMATIC AMINO ACID EXPORTER YDDG"/>
    <property type="match status" value="1"/>
</dbReference>
<evidence type="ECO:0000256" key="5">
    <source>
        <dbReference type="ARBA" id="ARBA00023136"/>
    </source>
</evidence>
<evidence type="ECO:0000259" key="7">
    <source>
        <dbReference type="Pfam" id="PF00892"/>
    </source>
</evidence>
<protein>
    <submittedName>
        <fullName evidence="8">EamA family transporter</fullName>
    </submittedName>
</protein>
<organism evidence="8 9">
    <name type="scientific">Shinella curvata</name>
    <dbReference type="NCBI Taxonomy" id="1817964"/>
    <lineage>
        <taxon>Bacteria</taxon>
        <taxon>Pseudomonadati</taxon>
        <taxon>Pseudomonadota</taxon>
        <taxon>Alphaproteobacteria</taxon>
        <taxon>Hyphomicrobiales</taxon>
        <taxon>Rhizobiaceae</taxon>
        <taxon>Shinella</taxon>
    </lineage>
</organism>
<accession>A0ABT8XCH0</accession>
<dbReference type="InterPro" id="IPR037185">
    <property type="entry name" value="EmrE-like"/>
</dbReference>
<reference evidence="8" key="1">
    <citation type="submission" date="2022-04" db="EMBL/GenBank/DDBJ databases">
        <title>Shinella lacus sp. nov., a novel member of the genus Shinella from water.</title>
        <authorList>
            <person name="Deng Y."/>
        </authorList>
    </citation>
    <scope>NUCLEOTIDE SEQUENCE</scope>
    <source>
        <strain evidence="8">JCM 31239</strain>
    </source>
</reference>
<evidence type="ECO:0000256" key="3">
    <source>
        <dbReference type="ARBA" id="ARBA00022692"/>
    </source>
</evidence>
<feature type="transmembrane region" description="Helical" evidence="6">
    <location>
        <begin position="247"/>
        <end position="267"/>
    </location>
</feature>
<evidence type="ECO:0000313" key="9">
    <source>
        <dbReference type="Proteomes" id="UP001177080"/>
    </source>
</evidence>
<comment type="subcellular location">
    <subcellularLocation>
        <location evidence="1">Cell membrane</location>
        <topology evidence="1">Multi-pass membrane protein</topology>
    </subcellularLocation>
</comment>
<feature type="domain" description="EamA" evidence="7">
    <location>
        <begin position="159"/>
        <end position="289"/>
    </location>
</feature>
<keyword evidence="2" id="KW-1003">Cell membrane</keyword>
<feature type="transmembrane region" description="Helical" evidence="6">
    <location>
        <begin position="85"/>
        <end position="104"/>
    </location>
</feature>
<evidence type="ECO:0000256" key="4">
    <source>
        <dbReference type="ARBA" id="ARBA00022989"/>
    </source>
</evidence>
<dbReference type="Proteomes" id="UP001177080">
    <property type="component" value="Unassembled WGS sequence"/>
</dbReference>
<evidence type="ECO:0000256" key="1">
    <source>
        <dbReference type="ARBA" id="ARBA00004651"/>
    </source>
</evidence>
<feature type="transmembrane region" description="Helical" evidence="6">
    <location>
        <begin position="160"/>
        <end position="177"/>
    </location>
</feature>
<feature type="transmembrane region" description="Helical" evidence="6">
    <location>
        <begin position="218"/>
        <end position="235"/>
    </location>
</feature>
<dbReference type="PANTHER" id="PTHR42920">
    <property type="entry name" value="OS03G0707200 PROTEIN-RELATED"/>
    <property type="match status" value="1"/>
</dbReference>
<evidence type="ECO:0000256" key="6">
    <source>
        <dbReference type="SAM" id="Phobius"/>
    </source>
</evidence>
<keyword evidence="3 6" id="KW-0812">Transmembrane</keyword>
<feature type="transmembrane region" description="Helical" evidence="6">
    <location>
        <begin position="189"/>
        <end position="206"/>
    </location>
</feature>
<proteinExistence type="predicted"/>
<keyword evidence="9" id="KW-1185">Reference proteome</keyword>
<sequence length="302" mass="30786">MADQQAAAGGGGLSGSGNAGLFTGILLCFGSMSSIQFGSAFSATAIHAFGPSTTTFLRLVMAAVILALIVRPPMRSYSREQWKSAALLGATMAVMTLCFFAAIARIPLGLAVAIEFLGPLAVATWSLGKGWRLVWPVAAFIGVVLLSHDGAGWVGDPVGMLFAVGAGIGWGTYIILMKKTGAVFKGLEGLSMSLLFAAIAAAPFGLPNVGEAMNPEGLGMMLGLAILVPLFPYALEMIALRRMPMSAFGILMSLEPALGALAGFLVLSQPMTPLQMLGTALVVAASAGVTSSGNGNGEAKSA</sequence>
<keyword evidence="4 6" id="KW-1133">Transmembrane helix</keyword>
<evidence type="ECO:0000256" key="2">
    <source>
        <dbReference type="ARBA" id="ARBA00022475"/>
    </source>
</evidence>
<dbReference type="InterPro" id="IPR051258">
    <property type="entry name" value="Diverse_Substrate_Transporter"/>
</dbReference>
<dbReference type="Pfam" id="PF00892">
    <property type="entry name" value="EamA"/>
    <property type="match status" value="2"/>
</dbReference>
<dbReference type="EMBL" id="WHSC02000004">
    <property type="protein sequence ID" value="MDO6121425.1"/>
    <property type="molecule type" value="Genomic_DNA"/>
</dbReference>
<feature type="domain" description="EamA" evidence="7">
    <location>
        <begin position="23"/>
        <end position="128"/>
    </location>
</feature>
<keyword evidence="5 6" id="KW-0472">Membrane</keyword>
<evidence type="ECO:0000313" key="8">
    <source>
        <dbReference type="EMBL" id="MDO6121425.1"/>
    </source>
</evidence>
<comment type="caution">
    <text evidence="8">The sequence shown here is derived from an EMBL/GenBank/DDBJ whole genome shotgun (WGS) entry which is preliminary data.</text>
</comment>
<dbReference type="Gene3D" id="1.10.3730.20">
    <property type="match status" value="1"/>
</dbReference>
<feature type="transmembrane region" description="Helical" evidence="6">
    <location>
        <begin position="134"/>
        <end position="154"/>
    </location>
</feature>